<sequence length="241" mass="26989">MSDWSLESILSGLHDDIERRLETVRSTIKHPGTKGDASETVWIDLFNKYLPSRYKADKAHVVDSKNNFSQQIDVVIYDRQYTPFIFHFEGQIIIPAESVYAVFEAKQSANLDHVKYAQEKVQSVRRLHRTSLPIPYAGGTYPPKPLIPIYGGLLTFESDWSPAIGNSLLTALKSEKGDGKLDFGCLAAHGYFHSSYDANDYTVHAGGKPATAFLFKLISQLQLSATVPMIDIQAYSSWLNN</sequence>
<protein>
    <recommendedName>
        <fullName evidence="1">DUF6602 domain-containing protein</fullName>
    </recommendedName>
</protein>
<dbReference type="STRING" id="754477.Q7C_2618"/>
<dbReference type="HOGENOM" id="CLU_078737_0_0_6"/>
<feature type="domain" description="DUF6602" evidence="1">
    <location>
        <begin position="23"/>
        <end position="127"/>
    </location>
</feature>
<dbReference type="Proteomes" id="UP000009145">
    <property type="component" value="Chromosome"/>
</dbReference>
<dbReference type="EMBL" id="CP003380">
    <property type="protein sequence ID" value="AFJ03739.1"/>
    <property type="molecule type" value="Genomic_DNA"/>
</dbReference>
<proteinExistence type="predicted"/>
<dbReference type="RefSeq" id="WP_014705157.1">
    <property type="nucleotide sequence ID" value="NC_017856.1"/>
</dbReference>
<dbReference type="KEGG" id="mec:Q7C_2618"/>
<accession>I1YLE6</accession>
<dbReference type="Pfam" id="PF20247">
    <property type="entry name" value="DUF6602"/>
    <property type="match status" value="1"/>
</dbReference>
<evidence type="ECO:0000259" key="1">
    <source>
        <dbReference type="Pfam" id="PF20247"/>
    </source>
</evidence>
<evidence type="ECO:0000313" key="2">
    <source>
        <dbReference type="EMBL" id="AFJ03739.1"/>
    </source>
</evidence>
<dbReference type="InterPro" id="IPR046537">
    <property type="entry name" value="DUF6602"/>
</dbReference>
<dbReference type="CDD" id="cd21411">
    <property type="entry name" value="NucC"/>
    <property type="match status" value="1"/>
</dbReference>
<evidence type="ECO:0000313" key="3">
    <source>
        <dbReference type="Proteomes" id="UP000009145"/>
    </source>
</evidence>
<gene>
    <name evidence="2" type="ordered locus">Q7C_2618</name>
</gene>
<keyword evidence="3" id="KW-1185">Reference proteome</keyword>
<dbReference type="PATRIC" id="fig|754477.3.peg.2574"/>
<organism evidence="2 3">
    <name type="scientific">Methylophaga frappieri (strain ATCC BAA-2434 / DSM 25690 / JAM7)</name>
    <dbReference type="NCBI Taxonomy" id="754477"/>
    <lineage>
        <taxon>Bacteria</taxon>
        <taxon>Pseudomonadati</taxon>
        <taxon>Pseudomonadota</taxon>
        <taxon>Gammaproteobacteria</taxon>
        <taxon>Thiotrichales</taxon>
        <taxon>Piscirickettsiaceae</taxon>
        <taxon>Methylophaga</taxon>
    </lineage>
</organism>
<dbReference type="OrthoDB" id="3765434at2"/>
<dbReference type="AlphaFoldDB" id="I1YLE6"/>
<reference evidence="2 3" key="1">
    <citation type="journal article" date="2012" name="J. Bacteriol.">
        <title>Complete genome sequences of Methylophaga sp. strain JAM1 and Methylophaga sp. strain JAM7.</title>
        <authorList>
            <person name="Villeneuve C."/>
            <person name="Martineau C."/>
            <person name="Mauffrey F."/>
            <person name="Villemur R."/>
        </authorList>
    </citation>
    <scope>NUCLEOTIDE SEQUENCE [LARGE SCALE GENOMIC DNA]</scope>
    <source>
        <strain evidence="2 3">JAM7</strain>
    </source>
</reference>
<dbReference type="eggNOG" id="ENOG502Z7SP">
    <property type="taxonomic scope" value="Bacteria"/>
</dbReference>
<name>I1YLE6_METFJ</name>